<dbReference type="Proteomes" id="UP000273643">
    <property type="component" value="Unassembled WGS sequence"/>
</dbReference>
<dbReference type="RefSeq" id="WP_123638242.1">
    <property type="nucleotide sequence ID" value="NZ_RJUK01000001.1"/>
</dbReference>
<dbReference type="GO" id="GO:0003677">
    <property type="term" value="F:DNA binding"/>
    <property type="evidence" value="ECO:0007669"/>
    <property type="project" value="UniProtKB-KW"/>
</dbReference>
<dbReference type="OrthoDB" id="5722306at2"/>
<keyword evidence="6" id="KW-1185">Reference proteome</keyword>
<dbReference type="PROSITE" id="PS50043">
    <property type="entry name" value="HTH_LUXR_2"/>
    <property type="match status" value="1"/>
</dbReference>
<dbReference type="GO" id="GO:0006355">
    <property type="term" value="P:regulation of DNA-templated transcription"/>
    <property type="evidence" value="ECO:0007669"/>
    <property type="project" value="InterPro"/>
</dbReference>
<feature type="domain" description="HTH luxR-type" evidence="4">
    <location>
        <begin position="321"/>
        <end position="386"/>
    </location>
</feature>
<gene>
    <name evidence="5" type="ORF">EDC38_1840</name>
</gene>
<dbReference type="CDD" id="cd06170">
    <property type="entry name" value="LuxR_C_like"/>
    <property type="match status" value="1"/>
</dbReference>
<keyword evidence="2 5" id="KW-0238">DNA-binding</keyword>
<evidence type="ECO:0000256" key="2">
    <source>
        <dbReference type="ARBA" id="ARBA00023125"/>
    </source>
</evidence>
<name>A0A3N1P1V1_9GAMM</name>
<accession>A0A3N1P1V1</accession>
<dbReference type="InterPro" id="IPR000792">
    <property type="entry name" value="Tscrpt_reg_LuxR_C"/>
</dbReference>
<proteinExistence type="predicted"/>
<evidence type="ECO:0000313" key="5">
    <source>
        <dbReference type="EMBL" id="ROQ21217.1"/>
    </source>
</evidence>
<dbReference type="SMART" id="SM00421">
    <property type="entry name" value="HTH_LUXR"/>
    <property type="match status" value="1"/>
</dbReference>
<comment type="caution">
    <text evidence="5">The sequence shown here is derived from an EMBL/GenBank/DDBJ whole genome shotgun (WGS) entry which is preliminary data.</text>
</comment>
<organism evidence="5 6">
    <name type="scientific">Marinimicrobium koreense</name>
    <dbReference type="NCBI Taxonomy" id="306545"/>
    <lineage>
        <taxon>Bacteria</taxon>
        <taxon>Pseudomonadati</taxon>
        <taxon>Pseudomonadota</taxon>
        <taxon>Gammaproteobacteria</taxon>
        <taxon>Cellvibrionales</taxon>
        <taxon>Cellvibrionaceae</taxon>
        <taxon>Marinimicrobium</taxon>
    </lineage>
</organism>
<dbReference type="PRINTS" id="PR00038">
    <property type="entry name" value="HTHLUXR"/>
</dbReference>
<dbReference type="Gene3D" id="1.10.10.10">
    <property type="entry name" value="Winged helix-like DNA-binding domain superfamily/Winged helix DNA-binding domain"/>
    <property type="match status" value="1"/>
</dbReference>
<dbReference type="InterPro" id="IPR036388">
    <property type="entry name" value="WH-like_DNA-bd_sf"/>
</dbReference>
<keyword evidence="1" id="KW-0805">Transcription regulation</keyword>
<protein>
    <submittedName>
        <fullName evidence="5">DNA-binding CsgD family transcriptional regulator</fullName>
    </submittedName>
</protein>
<dbReference type="PANTHER" id="PTHR44688:SF16">
    <property type="entry name" value="DNA-BINDING TRANSCRIPTIONAL ACTIVATOR DEVR_DOSR"/>
    <property type="match status" value="1"/>
</dbReference>
<evidence type="ECO:0000256" key="3">
    <source>
        <dbReference type="ARBA" id="ARBA00023163"/>
    </source>
</evidence>
<sequence length="389" mass="43190">MHQTLQRDPLFFNPDYHELIGLIYDGISSQEGFLPFLKRFIEVFNGHSGSFAIYDTQSNTPIGAWIINIPEHALTFYIEHVSHQDALIETALSVREQHGPRFVASNLDIENVENVRETTRAQEWLESFGANEAAGAIAYSSGNYLNFFGIQRAIGQPDFTREELAIFDLFLPHINRAVELYTRMSDLSLSNFPERSALDRMQQGILICDSAFKVAFKNHKAEEIIANNPSLHVSPEGLLSCRDKSFSHELVLGISAAVNNAANTEASSDKVLCYRQGKQNLTIIISPLSAESSDSDQSSPRGGAMISLYDWANRPQIRPEVLQRFFGLSRSESTVSALLLSGQSPADIAAELNRSRETVKSHLQSIYRKTNTNRQGELVALLAASVGLA</sequence>
<dbReference type="EMBL" id="RJUK01000001">
    <property type="protein sequence ID" value="ROQ21217.1"/>
    <property type="molecule type" value="Genomic_DNA"/>
</dbReference>
<dbReference type="SUPFAM" id="SSF46894">
    <property type="entry name" value="C-terminal effector domain of the bipartite response regulators"/>
    <property type="match status" value="1"/>
</dbReference>
<evidence type="ECO:0000256" key="1">
    <source>
        <dbReference type="ARBA" id="ARBA00023015"/>
    </source>
</evidence>
<evidence type="ECO:0000313" key="6">
    <source>
        <dbReference type="Proteomes" id="UP000273643"/>
    </source>
</evidence>
<dbReference type="AlphaFoldDB" id="A0A3N1P1V1"/>
<dbReference type="InterPro" id="IPR016032">
    <property type="entry name" value="Sig_transdc_resp-reg_C-effctor"/>
</dbReference>
<dbReference type="Pfam" id="PF00196">
    <property type="entry name" value="GerE"/>
    <property type="match status" value="1"/>
</dbReference>
<evidence type="ECO:0000259" key="4">
    <source>
        <dbReference type="PROSITE" id="PS50043"/>
    </source>
</evidence>
<keyword evidence="3" id="KW-0804">Transcription</keyword>
<reference evidence="5 6" key="1">
    <citation type="submission" date="2018-11" db="EMBL/GenBank/DDBJ databases">
        <title>Genomic Encyclopedia of Type Strains, Phase IV (KMG-IV): sequencing the most valuable type-strain genomes for metagenomic binning, comparative biology and taxonomic classification.</title>
        <authorList>
            <person name="Goeker M."/>
        </authorList>
    </citation>
    <scope>NUCLEOTIDE SEQUENCE [LARGE SCALE GENOMIC DNA]</scope>
    <source>
        <strain evidence="5 6">DSM 16974</strain>
    </source>
</reference>
<dbReference type="PANTHER" id="PTHR44688">
    <property type="entry name" value="DNA-BINDING TRANSCRIPTIONAL ACTIVATOR DEVR_DOSR"/>
    <property type="match status" value="1"/>
</dbReference>